<gene>
    <name evidence="3" type="ORF">ICN82_09330</name>
</gene>
<evidence type="ECO:0000256" key="1">
    <source>
        <dbReference type="SAM" id="MobiDB-lite"/>
    </source>
</evidence>
<dbReference type="RefSeq" id="WP_193181971.1">
    <property type="nucleotide sequence ID" value="NZ_JACVXA010000022.1"/>
</dbReference>
<evidence type="ECO:0000259" key="2">
    <source>
        <dbReference type="SMART" id="SM01008"/>
    </source>
</evidence>
<reference evidence="3" key="1">
    <citation type="submission" date="2020-09" db="EMBL/GenBank/DDBJ databases">
        <title>A novel bacterium of genus Mangrovicoccus, isolated from South China Sea.</title>
        <authorList>
            <person name="Huang H."/>
            <person name="Mo K."/>
            <person name="Hu Y."/>
        </authorList>
    </citation>
    <scope>NUCLEOTIDE SEQUENCE</scope>
    <source>
        <strain evidence="3">HB182678</strain>
    </source>
</reference>
<dbReference type="InterPro" id="IPR008274">
    <property type="entry name" value="AldOxase/xan_DH_MoCoBD1"/>
</dbReference>
<dbReference type="GO" id="GO:0005506">
    <property type="term" value="F:iron ion binding"/>
    <property type="evidence" value="ECO:0007669"/>
    <property type="project" value="InterPro"/>
</dbReference>
<keyword evidence="4" id="KW-1185">Reference proteome</keyword>
<dbReference type="SMART" id="SM01008">
    <property type="entry name" value="Ald_Xan_dh_C"/>
    <property type="match status" value="1"/>
</dbReference>
<evidence type="ECO:0000313" key="3">
    <source>
        <dbReference type="EMBL" id="MBE3638401.1"/>
    </source>
</evidence>
<dbReference type="PANTHER" id="PTHR11908">
    <property type="entry name" value="XANTHINE DEHYDROGENASE"/>
    <property type="match status" value="1"/>
</dbReference>
<dbReference type="Pfam" id="PF02738">
    <property type="entry name" value="MoCoBD_1"/>
    <property type="match status" value="1"/>
</dbReference>
<comment type="caution">
    <text evidence="3">The sequence shown here is derived from an EMBL/GenBank/DDBJ whole genome shotgun (WGS) entry which is preliminary data.</text>
</comment>
<dbReference type="Proteomes" id="UP000609121">
    <property type="component" value="Unassembled WGS sequence"/>
</dbReference>
<feature type="domain" description="Aldehyde oxidase/xanthine dehydrogenase a/b hammerhead" evidence="2">
    <location>
        <begin position="31"/>
        <end position="142"/>
    </location>
</feature>
<dbReference type="Pfam" id="PF01315">
    <property type="entry name" value="Ald_Xan_dh_C"/>
    <property type="match status" value="1"/>
</dbReference>
<evidence type="ECO:0000313" key="4">
    <source>
        <dbReference type="Proteomes" id="UP000609121"/>
    </source>
</evidence>
<proteinExistence type="predicted"/>
<dbReference type="SUPFAM" id="SSF56003">
    <property type="entry name" value="Molybdenum cofactor-binding domain"/>
    <property type="match status" value="1"/>
</dbReference>
<dbReference type="PANTHER" id="PTHR11908:SF153">
    <property type="entry name" value="DEHYDROGENASE"/>
    <property type="match status" value="1"/>
</dbReference>
<dbReference type="InterPro" id="IPR046867">
    <property type="entry name" value="AldOxase/xan_DH_MoCoBD2"/>
</dbReference>
<dbReference type="Pfam" id="PF20256">
    <property type="entry name" value="MoCoBD_2"/>
    <property type="match status" value="1"/>
</dbReference>
<dbReference type="InterPro" id="IPR016208">
    <property type="entry name" value="Ald_Oxase/xanthine_DH-like"/>
</dbReference>
<sequence length="748" mass="78124">MPDDIAPTRHQRLGSNAGDPHSRLDGIAKITGAARYAADNAPAGLLWAVIAGAPVARGRVARLDTAAALAHPGVTHVITPENRPALHKDPDLRAALFDWKLDLLQDDRIRYAGAPMALVLAETAEAAAEGARLLAPEIEADPARIGFGDGLAFAAETVGIGAPPATAVGDVEAGFAAAAQVTEVEIETPPQYHNAMEPHAIVAQWQGERLVIDTPNQAIVMSRPSFAAYFGIPPENVHIRSPYLGGGFGSKAILNPAQILACLAARETGRPVKLVLSRAQMYGPTGHRGATRQSLRLGVDAAGRLTALSHHAVSATSSFDDFLEPAANAALNTYACPAISVSHSGSRWDIGTPGPMRAPGEATGSAALECAMDEAAHAAGLDPLDFRLRNYAETDPATGRAYSSKALRECYALGAERFGWKTRPMQPGQMRDARGRLLGWGMGTSLFPAPMFQAEARATLRADGSAVVETAASDMGQGAWTALAQIAAEGLGLDLAQVEFRSGDSELPDAGVAGGSGHTATAGSALYSAGRDVIAQLTALATADPASPLHGAGNRAVVAADGWLRIEGEDHRRESYAAILARAGRDALTGRGKGARDPAHAEARAMFSHGAVFAEVAVDPALLQIRVTRLTGAFAAGRIINPKLAESQLLGGMIWGLGFALQEEALHDRRSGRLLNADLAGYHVPVNADLAEIEALTVHEEDRFVNPLGVKGVGELGITGTAGAIANAVWHATGRRVRRFPIHPEDLA</sequence>
<dbReference type="EMBL" id="JACVXA010000022">
    <property type="protein sequence ID" value="MBE3638401.1"/>
    <property type="molecule type" value="Genomic_DNA"/>
</dbReference>
<dbReference type="InterPro" id="IPR037165">
    <property type="entry name" value="AldOxase/xan_DH_Mopterin-bd_sf"/>
</dbReference>
<feature type="region of interest" description="Disordered" evidence="1">
    <location>
        <begin position="1"/>
        <end position="20"/>
    </location>
</feature>
<dbReference type="AlphaFoldDB" id="A0A8J7CK73"/>
<dbReference type="InterPro" id="IPR036856">
    <property type="entry name" value="Ald_Oxase/Xan_DH_a/b_sf"/>
</dbReference>
<name>A0A8J7CK73_9RHOB</name>
<organism evidence="3 4">
    <name type="scientific">Mangrovicoccus algicola</name>
    <dbReference type="NCBI Taxonomy" id="2771008"/>
    <lineage>
        <taxon>Bacteria</taxon>
        <taxon>Pseudomonadati</taxon>
        <taxon>Pseudomonadota</taxon>
        <taxon>Alphaproteobacteria</taxon>
        <taxon>Rhodobacterales</taxon>
        <taxon>Paracoccaceae</taxon>
        <taxon>Mangrovicoccus</taxon>
    </lineage>
</organism>
<dbReference type="GO" id="GO:0016491">
    <property type="term" value="F:oxidoreductase activity"/>
    <property type="evidence" value="ECO:0007669"/>
    <property type="project" value="InterPro"/>
</dbReference>
<dbReference type="Gene3D" id="3.30.365.10">
    <property type="entry name" value="Aldehyde oxidase/xanthine dehydrogenase, molybdopterin binding domain"/>
    <property type="match status" value="4"/>
</dbReference>
<dbReference type="Gene3D" id="3.90.1170.50">
    <property type="entry name" value="Aldehyde oxidase/xanthine dehydrogenase, a/b hammerhead"/>
    <property type="match status" value="1"/>
</dbReference>
<accession>A0A8J7CK73</accession>
<dbReference type="SUPFAM" id="SSF54665">
    <property type="entry name" value="CO dehydrogenase molybdoprotein N-domain-like"/>
    <property type="match status" value="1"/>
</dbReference>
<dbReference type="InterPro" id="IPR000674">
    <property type="entry name" value="Ald_Oxase/Xan_DH_a/b"/>
</dbReference>
<protein>
    <submittedName>
        <fullName evidence="3">Xanthine dehydrogenase family protein molybdopterin-binding subunit</fullName>
    </submittedName>
</protein>